<name>A0AC61TFL0_EDWTA</name>
<dbReference type="EMBL" id="CP084506">
    <property type="protein sequence ID" value="UCP99493.1"/>
    <property type="molecule type" value="Genomic_DNA"/>
</dbReference>
<proteinExistence type="predicted"/>
<keyword evidence="2" id="KW-1185">Reference proteome</keyword>
<protein>
    <submittedName>
        <fullName evidence="1">Uncharacterized protein</fullName>
    </submittedName>
</protein>
<reference evidence="1" key="1">
    <citation type="submission" date="2021-09" db="EMBL/GenBank/DDBJ databases">
        <title>Comparative genomics of Edwardsiella genus reveals species-based diversity.</title>
        <authorList>
            <person name="Tekedar H.C."/>
            <person name="Kumru S."/>
            <person name="Waldbieser G.C."/>
            <person name="Reichley S.R."/>
            <person name="Lawrence M.L."/>
            <person name="Griffin M.J."/>
        </authorList>
    </citation>
    <scope>NUCLEOTIDE SEQUENCE</scope>
    <source>
        <strain evidence="1">ATCC 15947</strain>
    </source>
</reference>
<dbReference type="Proteomes" id="UP000245918">
    <property type="component" value="Chromosome"/>
</dbReference>
<organism evidence="1 2">
    <name type="scientific">Edwardsiella tarda ATCC 15947 = NBRC 105688</name>
    <dbReference type="NCBI Taxonomy" id="667121"/>
    <lineage>
        <taxon>Bacteria</taxon>
        <taxon>Pseudomonadati</taxon>
        <taxon>Pseudomonadota</taxon>
        <taxon>Gammaproteobacteria</taxon>
        <taxon>Enterobacterales</taxon>
        <taxon>Hafniaceae</taxon>
        <taxon>Edwardsiella</taxon>
    </lineage>
</organism>
<gene>
    <name evidence="1" type="ORF">DCL27_12595</name>
</gene>
<sequence length="135" mass="14943">MATITKERLLKIKRWREKFGAGSNVMLPAEEAEELARIALAALEAEPVAYLNRFTGRSFELEQQPGADKDPTVYIPLYTAPIAPVLPDGYVLVPIEPTMAMLDEFDSIIDHGAEDSKDAWSRLIASAPKQEANND</sequence>
<evidence type="ECO:0000313" key="1">
    <source>
        <dbReference type="EMBL" id="UCP99493.1"/>
    </source>
</evidence>
<evidence type="ECO:0000313" key="2">
    <source>
        <dbReference type="Proteomes" id="UP000245918"/>
    </source>
</evidence>
<accession>A0AC61TFL0</accession>